<dbReference type="RefSeq" id="WP_154269699.1">
    <property type="nucleotide sequence ID" value="NZ_WKJP01000001.1"/>
</dbReference>
<protein>
    <submittedName>
        <fullName evidence="2">Uncharacterized protein</fullName>
    </submittedName>
</protein>
<dbReference type="AlphaFoldDB" id="A0A6G1Z0J1"/>
<reference evidence="2 3" key="1">
    <citation type="submission" date="2019-11" db="EMBL/GenBank/DDBJ databases">
        <title>Whole genome sequence of Haloferax sp. MBLA0077.</title>
        <authorList>
            <person name="Seo M.-J."/>
            <person name="Cho E.-S."/>
        </authorList>
    </citation>
    <scope>NUCLEOTIDE SEQUENCE [LARGE SCALE GENOMIC DNA]</scope>
    <source>
        <strain evidence="2 3">MBLA0077</strain>
    </source>
</reference>
<evidence type="ECO:0000313" key="3">
    <source>
        <dbReference type="Proteomes" id="UP000474628"/>
    </source>
</evidence>
<dbReference type="EMBL" id="WKJP01000001">
    <property type="protein sequence ID" value="MRW80033.1"/>
    <property type="molecule type" value="Genomic_DNA"/>
</dbReference>
<organism evidence="2 3">
    <name type="scientific">Haloferax marinisediminis</name>
    <dbReference type="NCBI Taxonomy" id="2666142"/>
    <lineage>
        <taxon>Archaea</taxon>
        <taxon>Methanobacteriati</taxon>
        <taxon>Methanobacteriota</taxon>
        <taxon>Stenosarchaea group</taxon>
        <taxon>Halobacteria</taxon>
        <taxon>Halobacteriales</taxon>
        <taxon>Haloferacaceae</taxon>
        <taxon>Haloferax</taxon>
    </lineage>
</organism>
<comment type="caution">
    <text evidence="2">The sequence shown here is derived from an EMBL/GenBank/DDBJ whole genome shotgun (WGS) entry which is preliminary data.</text>
</comment>
<accession>A0A6G1Z0J1</accession>
<feature type="region of interest" description="Disordered" evidence="1">
    <location>
        <begin position="24"/>
        <end position="48"/>
    </location>
</feature>
<evidence type="ECO:0000256" key="1">
    <source>
        <dbReference type="SAM" id="MobiDB-lite"/>
    </source>
</evidence>
<name>A0A6G1Z0J1_9EURY</name>
<sequence length="48" mass="4985">MGRRVVLGLAATAVEDGIVGTHHEDLPARATSTHDPVAVSPHADRQTA</sequence>
<keyword evidence="3" id="KW-1185">Reference proteome</keyword>
<evidence type="ECO:0000313" key="2">
    <source>
        <dbReference type="EMBL" id="MRW80033.1"/>
    </source>
</evidence>
<dbReference type="Proteomes" id="UP000474628">
    <property type="component" value="Unassembled WGS sequence"/>
</dbReference>
<gene>
    <name evidence="2" type="ORF">GJR98_04800</name>
</gene>
<proteinExistence type="predicted"/>